<dbReference type="EMBL" id="NHZQ01000412">
    <property type="protein sequence ID" value="PSK37311.1"/>
    <property type="molecule type" value="Genomic_DNA"/>
</dbReference>
<feature type="active site" evidence="10">
    <location>
        <position position="97"/>
    </location>
</feature>
<reference evidence="13 14" key="1">
    <citation type="submission" date="2017-05" db="EMBL/GenBank/DDBJ databases">
        <title>Draft genome sequence of Elsinoe australis.</title>
        <authorList>
            <person name="Cheng Q."/>
        </authorList>
    </citation>
    <scope>NUCLEOTIDE SEQUENCE [LARGE SCALE GENOMIC DNA]</scope>
    <source>
        <strain evidence="13 14">NL1</strain>
    </source>
</reference>
<dbReference type="Proteomes" id="UP000243723">
    <property type="component" value="Unassembled WGS sequence"/>
</dbReference>
<evidence type="ECO:0000313" key="13">
    <source>
        <dbReference type="EMBL" id="PSK37311.1"/>
    </source>
</evidence>
<accession>A0A2P7YMW8</accession>
<dbReference type="STRING" id="40998.A0A2P7YMW8"/>
<dbReference type="Pfam" id="PF10502">
    <property type="entry name" value="Peptidase_S26"/>
    <property type="match status" value="1"/>
</dbReference>
<dbReference type="EC" id="3.4.21.-" evidence="11"/>
<dbReference type="OrthoDB" id="9996127at2759"/>
<evidence type="ECO:0000256" key="10">
    <source>
        <dbReference type="PIRSR" id="PIRSR600223-1"/>
    </source>
</evidence>
<gene>
    <name evidence="13" type="ORF">B9Z65_2053</name>
</gene>
<feature type="domain" description="Peptidase S26" evidence="12">
    <location>
        <begin position="27"/>
        <end position="203"/>
    </location>
</feature>
<dbReference type="NCBIfam" id="TIGR02227">
    <property type="entry name" value="sigpep_I_bact"/>
    <property type="match status" value="1"/>
</dbReference>
<dbReference type="InterPro" id="IPR037730">
    <property type="entry name" value="IMP2"/>
</dbReference>
<feature type="active site" evidence="10">
    <location>
        <position position="48"/>
    </location>
</feature>
<dbReference type="PRINTS" id="PR00727">
    <property type="entry name" value="LEADERPTASE"/>
</dbReference>
<evidence type="ECO:0000313" key="14">
    <source>
        <dbReference type="Proteomes" id="UP000243723"/>
    </source>
</evidence>
<keyword evidence="5 11" id="KW-0999">Mitochondrion inner membrane</keyword>
<comment type="subcellular location">
    <subcellularLocation>
        <location evidence="1">Mitochondrion inner membrane</location>
        <topology evidence="1">Single-pass membrane protein</topology>
    </subcellularLocation>
</comment>
<dbReference type="GO" id="GO:0006627">
    <property type="term" value="P:protein processing involved in protein targeting to mitochondrion"/>
    <property type="evidence" value="ECO:0007669"/>
    <property type="project" value="InterPro"/>
</dbReference>
<evidence type="ECO:0000256" key="4">
    <source>
        <dbReference type="ARBA" id="ARBA00022692"/>
    </source>
</evidence>
<evidence type="ECO:0000256" key="8">
    <source>
        <dbReference type="ARBA" id="ARBA00023128"/>
    </source>
</evidence>
<keyword evidence="14" id="KW-1185">Reference proteome</keyword>
<dbReference type="PANTHER" id="PTHR46041">
    <property type="entry name" value="MITOCHONDRIAL INNER MEMBRANE PROTEASE SUBUNIT 2"/>
    <property type="match status" value="1"/>
</dbReference>
<dbReference type="AlphaFoldDB" id="A0A2P7YMW8"/>
<dbReference type="InterPro" id="IPR036286">
    <property type="entry name" value="LexA/Signal_pep-like_sf"/>
</dbReference>
<comment type="caution">
    <text evidence="13">The sequence shown here is derived from an EMBL/GenBank/DDBJ whole genome shotgun (WGS) entry which is preliminary data.</text>
</comment>
<evidence type="ECO:0000256" key="2">
    <source>
        <dbReference type="ARBA" id="ARBA00007066"/>
    </source>
</evidence>
<organism evidence="13 14">
    <name type="scientific">Elsinoe australis</name>
    <dbReference type="NCBI Taxonomy" id="40998"/>
    <lineage>
        <taxon>Eukaryota</taxon>
        <taxon>Fungi</taxon>
        <taxon>Dikarya</taxon>
        <taxon>Ascomycota</taxon>
        <taxon>Pezizomycotina</taxon>
        <taxon>Dothideomycetes</taxon>
        <taxon>Dothideomycetidae</taxon>
        <taxon>Myriangiales</taxon>
        <taxon>Elsinoaceae</taxon>
        <taxon>Elsinoe</taxon>
    </lineage>
</organism>
<evidence type="ECO:0000256" key="5">
    <source>
        <dbReference type="ARBA" id="ARBA00022792"/>
    </source>
</evidence>
<dbReference type="GO" id="GO:0042720">
    <property type="term" value="C:mitochondrial inner membrane peptidase complex"/>
    <property type="evidence" value="ECO:0007669"/>
    <property type="project" value="InterPro"/>
</dbReference>
<dbReference type="InterPro" id="IPR000223">
    <property type="entry name" value="Pept_S26A_signal_pept_1"/>
</dbReference>
<keyword evidence="7" id="KW-1133">Transmembrane helix</keyword>
<dbReference type="PANTHER" id="PTHR46041:SF2">
    <property type="entry name" value="MITOCHONDRIAL INNER MEMBRANE PROTEASE SUBUNIT 2"/>
    <property type="match status" value="1"/>
</dbReference>
<dbReference type="CDD" id="cd06530">
    <property type="entry name" value="S26_SPase_I"/>
    <property type="match status" value="1"/>
</dbReference>
<protein>
    <recommendedName>
        <fullName evidence="11">Mitochondrial inner membrane protease subunit</fullName>
        <ecNumber evidence="11">3.4.21.-</ecNumber>
    </recommendedName>
</protein>
<name>A0A2P7YMW8_9PEZI</name>
<evidence type="ECO:0000256" key="11">
    <source>
        <dbReference type="RuleBase" id="RU362041"/>
    </source>
</evidence>
<keyword evidence="3 11" id="KW-0645">Protease</keyword>
<keyword evidence="8 11" id="KW-0496">Mitochondrion</keyword>
<evidence type="ECO:0000256" key="3">
    <source>
        <dbReference type="ARBA" id="ARBA00022670"/>
    </source>
</evidence>
<evidence type="ECO:0000256" key="1">
    <source>
        <dbReference type="ARBA" id="ARBA00004434"/>
    </source>
</evidence>
<dbReference type="GO" id="GO:0006465">
    <property type="term" value="P:signal peptide processing"/>
    <property type="evidence" value="ECO:0007669"/>
    <property type="project" value="InterPro"/>
</dbReference>
<sequence>MSSFRPLLSRLRLLRPYSRLLTLPLWSTAIAIVLNDHFAEVLSVNGRSMSPTLSPQYHETGQKDYILLRKHNVTTGLKHGDVVAFWAPHKKERLVIKRIIGLEGDLVWLDKRRFERGSEGEVRTKDGEVEELEHDGMRKLSMQWGDDPLDLHTGLGGSPKGAVRVPPGHVWVEGDNWRESGDSNFYGPISRGLITGKAICVLWPWERCGERPWEWPRLGEKGKGTRVEVAGWGTKADTGYGYLQER</sequence>
<keyword evidence="9" id="KW-0472">Membrane</keyword>
<evidence type="ECO:0000256" key="9">
    <source>
        <dbReference type="ARBA" id="ARBA00023136"/>
    </source>
</evidence>
<keyword evidence="6 11" id="KW-0378">Hydrolase</keyword>
<dbReference type="SUPFAM" id="SSF51306">
    <property type="entry name" value="LexA/Signal peptidase"/>
    <property type="match status" value="1"/>
</dbReference>
<dbReference type="InterPro" id="IPR019533">
    <property type="entry name" value="Peptidase_S26"/>
</dbReference>
<evidence type="ECO:0000259" key="12">
    <source>
        <dbReference type="Pfam" id="PF10502"/>
    </source>
</evidence>
<proteinExistence type="inferred from homology"/>
<dbReference type="Gene3D" id="2.10.109.10">
    <property type="entry name" value="Umud Fragment, subunit A"/>
    <property type="match status" value="1"/>
</dbReference>
<comment type="similarity">
    <text evidence="2">Belongs to the peptidase S26 family. IMP2 subfamily.</text>
</comment>
<evidence type="ECO:0000256" key="6">
    <source>
        <dbReference type="ARBA" id="ARBA00022801"/>
    </source>
</evidence>
<evidence type="ECO:0000256" key="7">
    <source>
        <dbReference type="ARBA" id="ARBA00022989"/>
    </source>
</evidence>
<keyword evidence="4" id="KW-0812">Transmembrane</keyword>
<dbReference type="GO" id="GO:0004252">
    <property type="term" value="F:serine-type endopeptidase activity"/>
    <property type="evidence" value="ECO:0007669"/>
    <property type="project" value="InterPro"/>
</dbReference>